<feature type="transmembrane region" description="Helical" evidence="7">
    <location>
        <begin position="320"/>
        <end position="338"/>
    </location>
</feature>
<name>A0A849BUZ3_9NOCA</name>
<dbReference type="SUPFAM" id="SSF161098">
    <property type="entry name" value="MetI-like"/>
    <property type="match status" value="2"/>
</dbReference>
<feature type="transmembrane region" description="Helical" evidence="7">
    <location>
        <begin position="269"/>
        <end position="291"/>
    </location>
</feature>
<feature type="transmembrane region" description="Helical" evidence="7">
    <location>
        <begin position="554"/>
        <end position="574"/>
    </location>
</feature>
<keyword evidence="6 7" id="KW-0472">Membrane</keyword>
<keyword evidence="9" id="KW-1185">Reference proteome</keyword>
<keyword evidence="2" id="KW-0813">Transport</keyword>
<feature type="transmembrane region" description="Helical" evidence="7">
    <location>
        <begin position="527"/>
        <end position="548"/>
    </location>
</feature>
<dbReference type="EMBL" id="JABELX010000001">
    <property type="protein sequence ID" value="NNH68716.1"/>
    <property type="molecule type" value="Genomic_DNA"/>
</dbReference>
<evidence type="ECO:0000313" key="8">
    <source>
        <dbReference type="EMBL" id="NNH68716.1"/>
    </source>
</evidence>
<feature type="transmembrane region" description="Helical" evidence="7">
    <location>
        <begin position="71"/>
        <end position="89"/>
    </location>
</feature>
<feature type="transmembrane region" description="Helical" evidence="7">
    <location>
        <begin position="206"/>
        <end position="230"/>
    </location>
</feature>
<evidence type="ECO:0000256" key="4">
    <source>
        <dbReference type="ARBA" id="ARBA00022692"/>
    </source>
</evidence>
<keyword evidence="4 7" id="KW-0812">Transmembrane</keyword>
<dbReference type="AlphaFoldDB" id="A0A849BUZ3"/>
<feature type="transmembrane region" description="Helical" evidence="7">
    <location>
        <begin position="134"/>
        <end position="157"/>
    </location>
</feature>
<dbReference type="InterPro" id="IPR035906">
    <property type="entry name" value="MetI-like_sf"/>
</dbReference>
<evidence type="ECO:0000256" key="2">
    <source>
        <dbReference type="ARBA" id="ARBA00022448"/>
    </source>
</evidence>
<sequence length="619" mass="66642">MTGFEPHTLETNGLRIQLTTRRLAGPLVPGRPPQRWFWFAMRIPALVLIGVVLIAPTAWTLGRAAAAQPRMVVGCTLAAVSVVVGTLLVRHRASTTGPWGTRYRRWTPVSTTAALLIALSLIGVELGWDGAWAYLRTVGWIAFGEALVGVALGIAWWGKNSRWLWGPLIIPFGISAFVSGIAFRLIFEWLADRFALDSVLQYRIWFGVMLLSAFLWTWLGVLICLCRAAILGLDADPVRSAGLYSGEDREPNFSFATLRTLVRLLRPPLLLFGLVVGIAAARVFDVVLIAVPGTMQVAVDSATVHWWNLAATSGFDSGEASAYALPLAVLIGLVAWALQPDMRRYRRHWVEERPSRMASGRNRIGPRMLLAMVTLLTVVPIAVLAFGAVRQGSGFGWDAWRWASGDDALWRSLETTAWVAVLATVVVAGAAVPIAYRLAALATDGLKTGVVVPILVVLTVMPAQLYAGPIRTLMDSAGLSGTRIPLILVHASAGLPMAILILRGALLAPPDSPAADALHGLTSPETALRRFGTVAGPALGAVVVLEFIQVWNDFFIGLLVSGAGGSPWSLLLWGEARQFHENAAHLAVGALISAVVPVLLLLATWRRWLVPGLTGGFPR</sequence>
<protein>
    <submittedName>
        <fullName evidence="8">Uncharacterized protein</fullName>
    </submittedName>
</protein>
<dbReference type="GO" id="GO:0005886">
    <property type="term" value="C:plasma membrane"/>
    <property type="evidence" value="ECO:0007669"/>
    <property type="project" value="UniProtKB-SubCell"/>
</dbReference>
<feature type="transmembrane region" description="Helical" evidence="7">
    <location>
        <begin position="109"/>
        <end position="128"/>
    </location>
</feature>
<keyword evidence="5 7" id="KW-1133">Transmembrane helix</keyword>
<evidence type="ECO:0000256" key="3">
    <source>
        <dbReference type="ARBA" id="ARBA00022475"/>
    </source>
</evidence>
<comment type="caution">
    <text evidence="8">The sequence shown here is derived from an EMBL/GenBank/DDBJ whole genome shotgun (WGS) entry which is preliminary data.</text>
</comment>
<evidence type="ECO:0000256" key="7">
    <source>
        <dbReference type="SAM" id="Phobius"/>
    </source>
</evidence>
<feature type="transmembrane region" description="Helical" evidence="7">
    <location>
        <begin position="36"/>
        <end position="59"/>
    </location>
</feature>
<keyword evidence="3" id="KW-1003">Cell membrane</keyword>
<evidence type="ECO:0000256" key="1">
    <source>
        <dbReference type="ARBA" id="ARBA00004651"/>
    </source>
</evidence>
<feature type="transmembrane region" description="Helical" evidence="7">
    <location>
        <begin position="487"/>
        <end position="506"/>
    </location>
</feature>
<evidence type="ECO:0000256" key="5">
    <source>
        <dbReference type="ARBA" id="ARBA00022989"/>
    </source>
</evidence>
<feature type="transmembrane region" description="Helical" evidence="7">
    <location>
        <begin position="448"/>
        <end position="467"/>
    </location>
</feature>
<proteinExistence type="predicted"/>
<dbReference type="RefSeq" id="WP_067520034.1">
    <property type="nucleotide sequence ID" value="NZ_JABELX010000001.1"/>
</dbReference>
<comment type="subcellular location">
    <subcellularLocation>
        <location evidence="1">Cell membrane</location>
        <topology evidence="1">Multi-pass membrane protein</topology>
    </subcellularLocation>
</comment>
<feature type="transmembrane region" description="Helical" evidence="7">
    <location>
        <begin position="417"/>
        <end position="436"/>
    </location>
</feature>
<dbReference type="Gene3D" id="1.10.3720.10">
    <property type="entry name" value="MetI-like"/>
    <property type="match status" value="1"/>
</dbReference>
<dbReference type="PANTHER" id="PTHR32243">
    <property type="entry name" value="MALTOSE TRANSPORT SYSTEM PERMEASE-RELATED"/>
    <property type="match status" value="1"/>
</dbReference>
<reference evidence="8 9" key="1">
    <citation type="submission" date="2020-05" db="EMBL/GenBank/DDBJ databases">
        <title>MicrobeNet Type strains.</title>
        <authorList>
            <person name="Nicholson A.C."/>
        </authorList>
    </citation>
    <scope>NUCLEOTIDE SEQUENCE [LARGE SCALE GENOMIC DNA]</scope>
    <source>
        <strain evidence="8 9">JCM 3224</strain>
    </source>
</reference>
<organism evidence="8 9">
    <name type="scientific">Nocardia uniformis</name>
    <dbReference type="NCBI Taxonomy" id="53432"/>
    <lineage>
        <taxon>Bacteria</taxon>
        <taxon>Bacillati</taxon>
        <taxon>Actinomycetota</taxon>
        <taxon>Actinomycetes</taxon>
        <taxon>Mycobacteriales</taxon>
        <taxon>Nocardiaceae</taxon>
        <taxon>Nocardia</taxon>
    </lineage>
</organism>
<gene>
    <name evidence="8" type="ORF">HLB23_02275</name>
</gene>
<accession>A0A849BUZ3</accession>
<feature type="transmembrane region" description="Helical" evidence="7">
    <location>
        <begin position="164"/>
        <end position="186"/>
    </location>
</feature>
<evidence type="ECO:0000256" key="6">
    <source>
        <dbReference type="ARBA" id="ARBA00023136"/>
    </source>
</evidence>
<dbReference type="PANTHER" id="PTHR32243:SF24">
    <property type="entry name" value="DIACETYLCHITOBIOSE UPTAKE SYSTEM PERMEASE PROTEIN NGCG"/>
    <property type="match status" value="1"/>
</dbReference>
<evidence type="ECO:0000313" key="9">
    <source>
        <dbReference type="Proteomes" id="UP000586827"/>
    </source>
</evidence>
<feature type="transmembrane region" description="Helical" evidence="7">
    <location>
        <begin position="586"/>
        <end position="605"/>
    </location>
</feature>
<dbReference type="InterPro" id="IPR050901">
    <property type="entry name" value="BP-dep_ABC_trans_perm"/>
</dbReference>
<feature type="transmembrane region" description="Helical" evidence="7">
    <location>
        <begin position="369"/>
        <end position="389"/>
    </location>
</feature>
<dbReference type="Proteomes" id="UP000586827">
    <property type="component" value="Unassembled WGS sequence"/>
</dbReference>